<organism evidence="5 6">
    <name type="scientific">Curtobacterium herbarum</name>
    <dbReference type="NCBI Taxonomy" id="150122"/>
    <lineage>
        <taxon>Bacteria</taxon>
        <taxon>Bacillati</taxon>
        <taxon>Actinomycetota</taxon>
        <taxon>Actinomycetes</taxon>
        <taxon>Micrococcales</taxon>
        <taxon>Microbacteriaceae</taxon>
        <taxon>Curtobacterium</taxon>
    </lineage>
</organism>
<dbReference type="Proteomes" id="UP001501742">
    <property type="component" value="Unassembled WGS sequence"/>
</dbReference>
<evidence type="ECO:0000313" key="6">
    <source>
        <dbReference type="Proteomes" id="UP001501742"/>
    </source>
</evidence>
<dbReference type="EMBL" id="BAAAJX010000005">
    <property type="protein sequence ID" value="GAA1493281.1"/>
    <property type="molecule type" value="Genomic_DNA"/>
</dbReference>
<comment type="caution">
    <text evidence="5">The sequence shown here is derived from an EMBL/GenBank/DDBJ whole genome shotgun (WGS) entry which is preliminary data.</text>
</comment>
<name>A0ABP4K344_9MICO</name>
<dbReference type="SMART" id="SM00342">
    <property type="entry name" value="HTH_ARAC"/>
    <property type="match status" value="1"/>
</dbReference>
<feature type="domain" description="HTH araC/xylS-type" evidence="4">
    <location>
        <begin position="242"/>
        <end position="343"/>
    </location>
</feature>
<dbReference type="Gene3D" id="1.10.10.60">
    <property type="entry name" value="Homeodomain-like"/>
    <property type="match status" value="1"/>
</dbReference>
<dbReference type="InterPro" id="IPR050204">
    <property type="entry name" value="AraC_XylS_family_regulators"/>
</dbReference>
<evidence type="ECO:0000259" key="4">
    <source>
        <dbReference type="PROSITE" id="PS01124"/>
    </source>
</evidence>
<evidence type="ECO:0000256" key="2">
    <source>
        <dbReference type="ARBA" id="ARBA00023125"/>
    </source>
</evidence>
<evidence type="ECO:0000256" key="1">
    <source>
        <dbReference type="ARBA" id="ARBA00023015"/>
    </source>
</evidence>
<dbReference type="InterPro" id="IPR009057">
    <property type="entry name" value="Homeodomain-like_sf"/>
</dbReference>
<dbReference type="PANTHER" id="PTHR46796">
    <property type="entry name" value="HTH-TYPE TRANSCRIPTIONAL ACTIVATOR RHAS-RELATED"/>
    <property type="match status" value="1"/>
</dbReference>
<evidence type="ECO:0000256" key="3">
    <source>
        <dbReference type="ARBA" id="ARBA00023163"/>
    </source>
</evidence>
<accession>A0ABP4K344</accession>
<sequence>MATVDDGPLHQPTIGVQPAWREVRIEAAGSTPDAAVAELSGLYSGHDWAATTTDRAFTYRYSAVGDSDVTLRRAQLSGAVTGAVPPTDEYIVQWLTAGEGIPDVLQDRVPMVLDIPMLLPTAREFVFEYADHDQRLVHMSRRLVHEVADELFHTGPVSDLGINHLHPLDPAAVTRWRSSLHQLSRELRDGPSGGGDGDGDGRGGLVRSALSRAVVVAFLRMYPPHAVALPASVFLPRRERLRAAVEYIHEHITEPLRVADIAAAAGFSVRATQEAFQLSIGRSPLHYLQHVRLQRVRQDLQHADPDTSSVREVAQRWGFDHLGRFSAAYRVAFGEYPRTTLRR</sequence>
<dbReference type="InterPro" id="IPR018060">
    <property type="entry name" value="HTH_AraC"/>
</dbReference>
<proteinExistence type="predicted"/>
<reference evidence="6" key="1">
    <citation type="journal article" date="2019" name="Int. J. Syst. Evol. Microbiol.">
        <title>The Global Catalogue of Microorganisms (GCM) 10K type strain sequencing project: providing services to taxonomists for standard genome sequencing and annotation.</title>
        <authorList>
            <consortium name="The Broad Institute Genomics Platform"/>
            <consortium name="The Broad Institute Genome Sequencing Center for Infectious Disease"/>
            <person name="Wu L."/>
            <person name="Ma J."/>
        </authorList>
    </citation>
    <scope>NUCLEOTIDE SEQUENCE [LARGE SCALE GENOMIC DNA]</scope>
    <source>
        <strain evidence="6">JCM 12140</strain>
    </source>
</reference>
<keyword evidence="6" id="KW-1185">Reference proteome</keyword>
<dbReference type="PANTHER" id="PTHR46796:SF12">
    <property type="entry name" value="HTH-TYPE DNA-BINDING TRANSCRIPTIONAL ACTIVATOR EUTR"/>
    <property type="match status" value="1"/>
</dbReference>
<keyword evidence="2" id="KW-0238">DNA-binding</keyword>
<dbReference type="SUPFAM" id="SSF46689">
    <property type="entry name" value="Homeodomain-like"/>
    <property type="match status" value="1"/>
</dbReference>
<keyword evidence="1" id="KW-0805">Transcription regulation</keyword>
<keyword evidence="3" id="KW-0804">Transcription</keyword>
<evidence type="ECO:0000313" key="5">
    <source>
        <dbReference type="EMBL" id="GAA1493281.1"/>
    </source>
</evidence>
<dbReference type="Pfam" id="PF12833">
    <property type="entry name" value="HTH_18"/>
    <property type="match status" value="1"/>
</dbReference>
<protein>
    <recommendedName>
        <fullName evidence="4">HTH araC/xylS-type domain-containing protein</fullName>
    </recommendedName>
</protein>
<gene>
    <name evidence="5" type="ORF">GCM10009627_16270</name>
</gene>
<dbReference type="PROSITE" id="PS01124">
    <property type="entry name" value="HTH_ARAC_FAMILY_2"/>
    <property type="match status" value="1"/>
</dbReference>